<keyword evidence="3" id="KW-1185">Reference proteome</keyword>
<dbReference type="SUPFAM" id="SSF53474">
    <property type="entry name" value="alpha/beta-Hydrolases"/>
    <property type="match status" value="1"/>
</dbReference>
<proteinExistence type="predicted"/>
<sequence>MSRLRHGVRRVLAGEVGLEVIVGGTGPPLVLIQTGLLAEECAPLADALARDFTTIRCHRRGYAGSDPVTGPGSIGRDARDCAALLTALGTDSAHVLGLSYSGAVALQLAADLPERVRSLILIEPPPVHLAEFRSACVELEREFTVAGADAALAHLMEIVSGPDWRAVLDRQLPGARAQATADAPTFFTTDLPALLAWTFTAIDAARVQAPVLYLGGTASGPWFAEIKDLITTWFPHARSVLLPNADHGLALTHPTSLAAAITTFTAELGELPAP</sequence>
<gene>
    <name evidence="2" type="ORF">DFR69_103125</name>
</gene>
<dbReference type="GO" id="GO:0003824">
    <property type="term" value="F:catalytic activity"/>
    <property type="evidence" value="ECO:0007669"/>
    <property type="project" value="UniProtKB-ARBA"/>
</dbReference>
<dbReference type="Pfam" id="PF00561">
    <property type="entry name" value="Abhydrolase_1"/>
    <property type="match status" value="1"/>
</dbReference>
<evidence type="ECO:0000313" key="2">
    <source>
        <dbReference type="EMBL" id="PWV77527.1"/>
    </source>
</evidence>
<organism evidence="2 3">
    <name type="scientific">Nocardia neocaledoniensis</name>
    <dbReference type="NCBI Taxonomy" id="236511"/>
    <lineage>
        <taxon>Bacteria</taxon>
        <taxon>Bacillati</taxon>
        <taxon>Actinomycetota</taxon>
        <taxon>Actinomycetes</taxon>
        <taxon>Mycobacteriales</taxon>
        <taxon>Nocardiaceae</taxon>
        <taxon>Nocardia</taxon>
    </lineage>
</organism>
<dbReference type="PANTHER" id="PTHR43433:SF5">
    <property type="entry name" value="AB HYDROLASE-1 DOMAIN-CONTAINING PROTEIN"/>
    <property type="match status" value="1"/>
</dbReference>
<accession>A0A317NRD5</accession>
<dbReference type="EMBL" id="QGTL01000003">
    <property type="protein sequence ID" value="PWV77527.1"/>
    <property type="molecule type" value="Genomic_DNA"/>
</dbReference>
<comment type="caution">
    <text evidence="2">The sequence shown here is derived from an EMBL/GenBank/DDBJ whole genome shotgun (WGS) entry which is preliminary data.</text>
</comment>
<name>A0A317NRD5_9NOCA</name>
<evidence type="ECO:0000313" key="3">
    <source>
        <dbReference type="Proteomes" id="UP000246410"/>
    </source>
</evidence>
<dbReference type="AlphaFoldDB" id="A0A317NRD5"/>
<dbReference type="Gene3D" id="3.40.50.1820">
    <property type="entry name" value="alpha/beta hydrolase"/>
    <property type="match status" value="1"/>
</dbReference>
<dbReference type="PANTHER" id="PTHR43433">
    <property type="entry name" value="HYDROLASE, ALPHA/BETA FOLD FAMILY PROTEIN"/>
    <property type="match status" value="1"/>
</dbReference>
<dbReference type="InterPro" id="IPR050471">
    <property type="entry name" value="AB_hydrolase"/>
</dbReference>
<feature type="domain" description="AB hydrolase-1" evidence="1">
    <location>
        <begin position="28"/>
        <end position="130"/>
    </location>
</feature>
<dbReference type="Proteomes" id="UP000246410">
    <property type="component" value="Unassembled WGS sequence"/>
</dbReference>
<dbReference type="InterPro" id="IPR000073">
    <property type="entry name" value="AB_hydrolase_1"/>
</dbReference>
<protein>
    <submittedName>
        <fullName evidence="2">Pimeloyl-ACP methyl ester carboxylesterase</fullName>
    </submittedName>
</protein>
<dbReference type="RefSeq" id="WP_110037020.1">
    <property type="nucleotide sequence ID" value="NZ_QGTL01000003.1"/>
</dbReference>
<evidence type="ECO:0000259" key="1">
    <source>
        <dbReference type="Pfam" id="PF00561"/>
    </source>
</evidence>
<dbReference type="InterPro" id="IPR029058">
    <property type="entry name" value="AB_hydrolase_fold"/>
</dbReference>
<reference evidence="2 3" key="1">
    <citation type="submission" date="2018-05" db="EMBL/GenBank/DDBJ databases">
        <title>Genomic Encyclopedia of Type Strains, Phase IV (KMG-IV): sequencing the most valuable type-strain genomes for metagenomic binning, comparative biology and taxonomic classification.</title>
        <authorList>
            <person name="Goeker M."/>
        </authorList>
    </citation>
    <scope>NUCLEOTIDE SEQUENCE [LARGE SCALE GENOMIC DNA]</scope>
    <source>
        <strain evidence="2 3">DSM 44717</strain>
    </source>
</reference>